<dbReference type="InterPro" id="IPR001173">
    <property type="entry name" value="Glyco_trans_2-like"/>
</dbReference>
<gene>
    <name evidence="7" type="ORF">IWH25_09260</name>
</gene>
<keyword evidence="5" id="KW-0411">Iron-sulfur</keyword>
<dbReference type="InterPro" id="IPR007197">
    <property type="entry name" value="rSAM"/>
</dbReference>
<accession>A0A974Y5K8</accession>
<dbReference type="Pfam" id="PF00535">
    <property type="entry name" value="Glycos_transf_2"/>
    <property type="match status" value="1"/>
</dbReference>
<dbReference type="KEGG" id="ares:IWH25_09260"/>
<dbReference type="SUPFAM" id="SSF102114">
    <property type="entry name" value="Radical SAM enzymes"/>
    <property type="match status" value="1"/>
</dbReference>
<evidence type="ECO:0000313" key="7">
    <source>
        <dbReference type="EMBL" id="QRJ65490.1"/>
    </source>
</evidence>
<name>A0A974Y5K8_9RHOO</name>
<dbReference type="EMBL" id="CP064781">
    <property type="protein sequence ID" value="QRJ65490.1"/>
    <property type="molecule type" value="Genomic_DNA"/>
</dbReference>
<dbReference type="AlphaFoldDB" id="A0A974Y5K8"/>
<dbReference type="InterPro" id="IPR029044">
    <property type="entry name" value="Nucleotide-diphossugar_trans"/>
</dbReference>
<evidence type="ECO:0000259" key="6">
    <source>
        <dbReference type="PROSITE" id="PS51918"/>
    </source>
</evidence>
<dbReference type="SUPFAM" id="SSF53448">
    <property type="entry name" value="Nucleotide-diphospho-sugar transferases"/>
    <property type="match status" value="1"/>
</dbReference>
<dbReference type="CDD" id="cd00761">
    <property type="entry name" value="Glyco_tranf_GTA_type"/>
    <property type="match status" value="1"/>
</dbReference>
<keyword evidence="4" id="KW-0408">Iron</keyword>
<dbReference type="CDD" id="cd01335">
    <property type="entry name" value="Radical_SAM"/>
    <property type="match status" value="1"/>
</dbReference>
<evidence type="ECO:0000256" key="1">
    <source>
        <dbReference type="ARBA" id="ARBA00001966"/>
    </source>
</evidence>
<reference evidence="7" key="1">
    <citation type="submission" date="2020-11" db="EMBL/GenBank/DDBJ databases">
        <title>Azospira restricta DSM 18626 genome sequence.</title>
        <authorList>
            <person name="Moe W.M."/>
        </authorList>
    </citation>
    <scope>NUCLEOTIDE SEQUENCE</scope>
    <source>
        <strain evidence="7">DSM 18626</strain>
    </source>
</reference>
<dbReference type="InterPro" id="IPR050834">
    <property type="entry name" value="Glycosyltransf_2"/>
</dbReference>
<dbReference type="SMART" id="SM00729">
    <property type="entry name" value="Elp3"/>
    <property type="match status" value="1"/>
</dbReference>
<dbReference type="SFLD" id="SFLDG01067">
    <property type="entry name" value="SPASM/twitch_domain_containing"/>
    <property type="match status" value="1"/>
</dbReference>
<evidence type="ECO:0000256" key="3">
    <source>
        <dbReference type="ARBA" id="ARBA00022723"/>
    </source>
</evidence>
<dbReference type="GO" id="GO:0046872">
    <property type="term" value="F:metal ion binding"/>
    <property type="evidence" value="ECO:0007669"/>
    <property type="project" value="UniProtKB-KW"/>
</dbReference>
<proteinExistence type="predicted"/>
<dbReference type="InterPro" id="IPR006638">
    <property type="entry name" value="Elp3/MiaA/NifB-like_rSAM"/>
</dbReference>
<keyword evidence="8" id="KW-1185">Reference proteome</keyword>
<evidence type="ECO:0000256" key="4">
    <source>
        <dbReference type="ARBA" id="ARBA00023004"/>
    </source>
</evidence>
<dbReference type="PANTHER" id="PTHR43685">
    <property type="entry name" value="GLYCOSYLTRANSFERASE"/>
    <property type="match status" value="1"/>
</dbReference>
<dbReference type="Gene3D" id="3.90.550.10">
    <property type="entry name" value="Spore Coat Polysaccharide Biosynthesis Protein SpsA, Chain A"/>
    <property type="match status" value="1"/>
</dbReference>
<evidence type="ECO:0000256" key="5">
    <source>
        <dbReference type="ARBA" id="ARBA00023014"/>
    </source>
</evidence>
<organism evidence="7 8">
    <name type="scientific">Azospira restricta</name>
    <dbReference type="NCBI Taxonomy" id="404405"/>
    <lineage>
        <taxon>Bacteria</taxon>
        <taxon>Pseudomonadati</taxon>
        <taxon>Pseudomonadota</taxon>
        <taxon>Betaproteobacteria</taxon>
        <taxon>Rhodocyclales</taxon>
        <taxon>Rhodocyclaceae</taxon>
        <taxon>Azospira</taxon>
    </lineage>
</organism>
<comment type="cofactor">
    <cofactor evidence="1">
        <name>[4Fe-4S] cluster</name>
        <dbReference type="ChEBI" id="CHEBI:49883"/>
    </cofactor>
</comment>
<dbReference type="InterPro" id="IPR013785">
    <property type="entry name" value="Aldolase_TIM"/>
</dbReference>
<keyword evidence="2" id="KW-0949">S-adenosyl-L-methionine</keyword>
<dbReference type="PROSITE" id="PS51918">
    <property type="entry name" value="RADICAL_SAM"/>
    <property type="match status" value="1"/>
</dbReference>
<dbReference type="GO" id="GO:0003824">
    <property type="term" value="F:catalytic activity"/>
    <property type="evidence" value="ECO:0007669"/>
    <property type="project" value="InterPro"/>
</dbReference>
<dbReference type="Pfam" id="PF04055">
    <property type="entry name" value="Radical_SAM"/>
    <property type="match status" value="1"/>
</dbReference>
<dbReference type="SFLD" id="SFLDS00029">
    <property type="entry name" value="Radical_SAM"/>
    <property type="match status" value="1"/>
</dbReference>
<dbReference type="Gene3D" id="3.20.20.70">
    <property type="entry name" value="Aldolase class I"/>
    <property type="match status" value="1"/>
</dbReference>
<evidence type="ECO:0000313" key="8">
    <source>
        <dbReference type="Proteomes" id="UP000663444"/>
    </source>
</evidence>
<dbReference type="Proteomes" id="UP000663444">
    <property type="component" value="Chromosome"/>
</dbReference>
<feature type="domain" description="Radical SAM core" evidence="6">
    <location>
        <begin position="435"/>
        <end position="651"/>
    </location>
</feature>
<evidence type="ECO:0000256" key="2">
    <source>
        <dbReference type="ARBA" id="ARBA00022691"/>
    </source>
</evidence>
<dbReference type="PANTHER" id="PTHR43685:SF2">
    <property type="entry name" value="GLYCOSYLTRANSFERASE 2-LIKE DOMAIN-CONTAINING PROTEIN"/>
    <property type="match status" value="1"/>
</dbReference>
<dbReference type="GO" id="GO:0051536">
    <property type="term" value="F:iron-sulfur cluster binding"/>
    <property type="evidence" value="ECO:0007669"/>
    <property type="project" value="UniProtKB-KW"/>
</dbReference>
<keyword evidence="3" id="KW-0479">Metal-binding</keyword>
<sequence>MKPRFTVIIPAYNAADTIAASIRSVLTQDGLGDGDVEVIAVDDGSTDDTAARISELAAEHAGLHAAATSANTGPGAARNEGIALARGEWLLFLDSDDRLAPGALCRLAAYLDGFAADNQPQAIGFDWCFATPAGMPLTTGRRRDQAPLTGARQDLLRRYLRLQMDGSVIYTALRRELVVTHGLRFADGYHEDVAFIFKAYQSAERIAYLDQILYLKSERPGSIVNTISLRHIEGFLGAWADIAGFLSATAPEEWDALRPDWQRGLTGVIATRLREIARRAVSPSAAASLYRPLFSGLAALPAPPRWAGARAASQYEQLAERFLALFGNPQVDDTAAAEQLTRFVRETAAKTWSCTDLHHSAFLAPNQVRTCCKRFFVEGKMRGDVVLLDTPSEIIGADSILAAKRDLHARINRGDETPCDGCPFMEFKDWGAIERLDIRYLSMEYHSVCNLKCTYCSDTYYGGSPPQYDVEALVDELLAAGALDACHTVVWGGGEPVVDKNFAPLIEKLVERLPNAAQRVLTNAVKHSKTVEKLLATGSATVTTSIDAGTADTFARVRGKAKLRNVLATLARYAAASSERVTVKYIFTAQNHSLDEIRDFADLIADHRLTACNFQISSDFKEEAVSPTGALSMIVLYGLLSRAGVQVIFFDDLLRYRLSDILADHEVALRSRLAALGLADTLADPADYPTVVIWGAGWQSRQLLEHASFFKRTSVAFFVDQTAAKIGSTYFGRPVKSPETLQATDEPIIIAAAQGYPAIYRNFLALGLPPERLVRQLIL</sequence>
<protein>
    <submittedName>
        <fullName evidence="7">Glycosyltransferase</fullName>
    </submittedName>
</protein>
<dbReference type="InterPro" id="IPR058240">
    <property type="entry name" value="rSAM_sf"/>
</dbReference>
<dbReference type="RefSeq" id="WP_203389021.1">
    <property type="nucleotide sequence ID" value="NZ_CP064781.1"/>
</dbReference>